<sequence length="307" mass="34679">MGRKTRCLKNVYSLLNVSEKQQFDSDRKELLTVIKVSETVPDKPTEQLVCPPSSVNLPLFSLPCKTHVHCEILNQLCCSMDGKKRCQKGVPKPSPKQKHAPFLNVIPRECPDNPLVEPWGVQNCTEDSECWPRICCPEGSTSYCRTSPPTFKLAPRLFPLKNAVAYLQCTTPPPPIFDLFPKSCRSSLDCFPNLCCQEKDKKVCRPAKRSVLALIATVAKYIQLWRCMMEVKRVLRVDGALSEWVDITKVLDKCVRDACEDAVGVQMDIVNMSELSYADDAELMAENKSDLQNVLKHLNVATEWIFL</sequence>
<evidence type="ECO:0008006" key="3">
    <source>
        <dbReference type="Google" id="ProtNLM"/>
    </source>
</evidence>
<evidence type="ECO:0000313" key="1">
    <source>
        <dbReference type="EMBL" id="CAG2057377.1"/>
    </source>
</evidence>
<reference evidence="1" key="1">
    <citation type="submission" date="2021-03" db="EMBL/GenBank/DDBJ databases">
        <authorList>
            <person name="Tran Van P."/>
        </authorList>
    </citation>
    <scope>NUCLEOTIDE SEQUENCE</scope>
</reference>
<dbReference type="EMBL" id="CAJPIN010005318">
    <property type="protein sequence ID" value="CAG2057377.1"/>
    <property type="molecule type" value="Genomic_DNA"/>
</dbReference>
<keyword evidence="2" id="KW-1185">Reference proteome</keyword>
<protein>
    <recommendedName>
        <fullName evidence="3">WAP domain-containing protein</fullName>
    </recommendedName>
</protein>
<name>A0ABN7NND1_TIMPD</name>
<evidence type="ECO:0000313" key="2">
    <source>
        <dbReference type="Proteomes" id="UP001153148"/>
    </source>
</evidence>
<accession>A0ABN7NND1</accession>
<proteinExistence type="predicted"/>
<dbReference type="Proteomes" id="UP001153148">
    <property type="component" value="Unassembled WGS sequence"/>
</dbReference>
<comment type="caution">
    <text evidence="1">The sequence shown here is derived from an EMBL/GenBank/DDBJ whole genome shotgun (WGS) entry which is preliminary data.</text>
</comment>
<organism evidence="1 2">
    <name type="scientific">Timema podura</name>
    <name type="common">Walking stick</name>
    <dbReference type="NCBI Taxonomy" id="61482"/>
    <lineage>
        <taxon>Eukaryota</taxon>
        <taxon>Metazoa</taxon>
        <taxon>Ecdysozoa</taxon>
        <taxon>Arthropoda</taxon>
        <taxon>Hexapoda</taxon>
        <taxon>Insecta</taxon>
        <taxon>Pterygota</taxon>
        <taxon>Neoptera</taxon>
        <taxon>Polyneoptera</taxon>
        <taxon>Phasmatodea</taxon>
        <taxon>Timematodea</taxon>
        <taxon>Timematoidea</taxon>
        <taxon>Timematidae</taxon>
        <taxon>Timema</taxon>
    </lineage>
</organism>
<gene>
    <name evidence="1" type="ORF">TPAB3V08_LOCUS4356</name>
</gene>